<feature type="compositionally biased region" description="Low complexity" evidence="1">
    <location>
        <begin position="65"/>
        <end position="76"/>
    </location>
</feature>
<keyword evidence="2" id="KW-1133">Transmembrane helix</keyword>
<protein>
    <recommendedName>
        <fullName evidence="5">Serine-rich protein</fullName>
    </recommendedName>
</protein>
<keyword evidence="2" id="KW-0812">Transmembrane</keyword>
<feature type="region of interest" description="Disordered" evidence="1">
    <location>
        <begin position="721"/>
        <end position="786"/>
    </location>
</feature>
<feature type="compositionally biased region" description="Basic and acidic residues" evidence="1">
    <location>
        <begin position="77"/>
        <end position="87"/>
    </location>
</feature>
<feature type="compositionally biased region" description="Basic and acidic residues" evidence="1">
    <location>
        <begin position="155"/>
        <end position="166"/>
    </location>
</feature>
<feature type="transmembrane region" description="Helical" evidence="2">
    <location>
        <begin position="909"/>
        <end position="929"/>
    </location>
</feature>
<feature type="compositionally biased region" description="Low complexity" evidence="1">
    <location>
        <begin position="255"/>
        <end position="274"/>
    </location>
</feature>
<feature type="compositionally biased region" description="Low complexity" evidence="1">
    <location>
        <begin position="209"/>
        <end position="223"/>
    </location>
</feature>
<feature type="compositionally biased region" description="Basic and acidic residues" evidence="1">
    <location>
        <begin position="649"/>
        <end position="666"/>
    </location>
</feature>
<dbReference type="Proteomes" id="UP001303889">
    <property type="component" value="Unassembled WGS sequence"/>
</dbReference>
<feature type="compositionally biased region" description="Polar residues" evidence="1">
    <location>
        <begin position="731"/>
        <end position="748"/>
    </location>
</feature>
<feature type="transmembrane region" description="Helical" evidence="2">
    <location>
        <begin position="840"/>
        <end position="861"/>
    </location>
</feature>
<proteinExistence type="predicted"/>
<feature type="compositionally biased region" description="Basic and acidic residues" evidence="1">
    <location>
        <begin position="326"/>
        <end position="337"/>
    </location>
</feature>
<organism evidence="3 4">
    <name type="scientific">Staphylotrichum tortipilum</name>
    <dbReference type="NCBI Taxonomy" id="2831512"/>
    <lineage>
        <taxon>Eukaryota</taxon>
        <taxon>Fungi</taxon>
        <taxon>Dikarya</taxon>
        <taxon>Ascomycota</taxon>
        <taxon>Pezizomycotina</taxon>
        <taxon>Sordariomycetes</taxon>
        <taxon>Sordariomycetidae</taxon>
        <taxon>Sordariales</taxon>
        <taxon>Chaetomiaceae</taxon>
        <taxon>Staphylotrichum</taxon>
    </lineage>
</organism>
<feature type="compositionally biased region" description="Polar residues" evidence="1">
    <location>
        <begin position="557"/>
        <end position="570"/>
    </location>
</feature>
<feature type="compositionally biased region" description="Low complexity" evidence="1">
    <location>
        <begin position="91"/>
        <end position="110"/>
    </location>
</feature>
<reference evidence="3" key="1">
    <citation type="journal article" date="2023" name="Mol. Phylogenet. Evol.">
        <title>Genome-scale phylogeny and comparative genomics of the fungal order Sordariales.</title>
        <authorList>
            <person name="Hensen N."/>
            <person name="Bonometti L."/>
            <person name="Westerberg I."/>
            <person name="Brannstrom I.O."/>
            <person name="Guillou S."/>
            <person name="Cros-Aarteil S."/>
            <person name="Calhoun S."/>
            <person name="Haridas S."/>
            <person name="Kuo A."/>
            <person name="Mondo S."/>
            <person name="Pangilinan J."/>
            <person name="Riley R."/>
            <person name="LaButti K."/>
            <person name="Andreopoulos B."/>
            <person name="Lipzen A."/>
            <person name="Chen C."/>
            <person name="Yan M."/>
            <person name="Daum C."/>
            <person name="Ng V."/>
            <person name="Clum A."/>
            <person name="Steindorff A."/>
            <person name="Ohm R.A."/>
            <person name="Martin F."/>
            <person name="Silar P."/>
            <person name="Natvig D.O."/>
            <person name="Lalanne C."/>
            <person name="Gautier V."/>
            <person name="Ament-Velasquez S.L."/>
            <person name="Kruys A."/>
            <person name="Hutchinson M.I."/>
            <person name="Powell A.J."/>
            <person name="Barry K."/>
            <person name="Miller A.N."/>
            <person name="Grigoriev I.V."/>
            <person name="Debuchy R."/>
            <person name="Gladieux P."/>
            <person name="Hiltunen Thoren M."/>
            <person name="Johannesson H."/>
        </authorList>
    </citation>
    <scope>NUCLEOTIDE SEQUENCE</scope>
    <source>
        <strain evidence="3">CBS 103.79</strain>
    </source>
</reference>
<evidence type="ECO:0008006" key="5">
    <source>
        <dbReference type="Google" id="ProtNLM"/>
    </source>
</evidence>
<sequence>MSAPSARHGLATPVHERSSSQSTNPSINTTTSSKPGIRLVAYSPPRLDPENRAPSQASSRDNAGSRASTSRTTTASDSRRPSWRDEVTEGQPASQGSALPSPAAPSFPLARSRDERVSGVKPVASPSGADPAGPTVLPLRSPSENSADITGPHASEPRRSRPDERPSTASQRPRSQSRRNLRLAVHSNGTFSLVRDEPQSAISDSAAGSLTSPHPSSISRSPSAQDRPSIDTWSDRRSSTPLTGASTIVLDQSYSDLTPHSRPSSSSRASSSTHLPEDPAAASPWNYRLVGGLRKVPTTPDKGKQPVYSTSASSSETQLAPLPEAPARDSDSDDNIHGQETPTRTVVPKASFASVASTQTIETIAEEPNYKVYGPGFVAQESSDSLVFSSASPSNWELLAQSSSAPQLPTSSPATSHDGNENYVVHGAPSVSPSSSLVTVSRKPRPVYSRESLVVAPLRPARKKSYERFGYYKQRSRETLRSRTGSVQSLKSLSSIITTQDPAQVLLTTPGLLNLGASSNSNQRFPWSIPTRPGSSSSNSSPISLTPRPQAPMLPSQPHQWSSQLSTVISESEGGSDLGRSISPQSDGLSHHHRRSSTGWMSSMHSRQMASMSSSLGGQLDEIVTSSASDSLERPEPSYARAGPSQVRMVRDQDEHGDGLADLDHRPSKTGLSAIFANGASRNLHSSGSRANSFTSSIPAWARVYYGSGERRFLGRRPSFITISDGDDSRPSSSAGFPGSESPNTDNFPQAIFSPRKRAREVQPGMAQPPAPGRASMEISTAPSQRQDNRVFRTLKQKSSSIWSPHLQTDRRATKYSAWDPPSVSWSADSGIMGKRNAQVVLFILGFIFPFAWMVAAFLPIPHNPTLDKSEADNGESRFESNHPAYRYQQHIDETRYESARWWRNLNRGMSIVGLLIIGAVIALAVIGVRQGWGQ</sequence>
<feature type="region of interest" description="Disordered" evidence="1">
    <location>
        <begin position="1"/>
        <end position="350"/>
    </location>
</feature>
<accession>A0AAN6MTG2</accession>
<evidence type="ECO:0000313" key="4">
    <source>
        <dbReference type="Proteomes" id="UP001303889"/>
    </source>
</evidence>
<feature type="compositionally biased region" description="Polar residues" evidence="1">
    <location>
        <begin position="400"/>
        <end position="417"/>
    </location>
</feature>
<keyword evidence="2" id="KW-0472">Membrane</keyword>
<gene>
    <name evidence="3" type="ORF">C8A05DRAFT_29787</name>
</gene>
<evidence type="ECO:0000313" key="3">
    <source>
        <dbReference type="EMBL" id="KAK3906345.1"/>
    </source>
</evidence>
<evidence type="ECO:0000256" key="1">
    <source>
        <dbReference type="SAM" id="MobiDB-lite"/>
    </source>
</evidence>
<name>A0AAN6MTG2_9PEZI</name>
<feature type="region of interest" description="Disordered" evidence="1">
    <location>
        <begin position="519"/>
        <end position="666"/>
    </location>
</feature>
<feature type="compositionally biased region" description="Polar residues" evidence="1">
    <location>
        <begin position="597"/>
        <end position="617"/>
    </location>
</feature>
<dbReference type="AlphaFoldDB" id="A0AAN6MTG2"/>
<feature type="compositionally biased region" description="Low complexity" evidence="1">
    <location>
        <begin position="528"/>
        <end position="548"/>
    </location>
</feature>
<comment type="caution">
    <text evidence="3">The sequence shown here is derived from an EMBL/GenBank/DDBJ whole genome shotgun (WGS) entry which is preliminary data.</text>
</comment>
<keyword evidence="4" id="KW-1185">Reference proteome</keyword>
<evidence type="ECO:0000256" key="2">
    <source>
        <dbReference type="SAM" id="Phobius"/>
    </source>
</evidence>
<feature type="region of interest" description="Disordered" evidence="1">
    <location>
        <begin position="400"/>
        <end position="422"/>
    </location>
</feature>
<feature type="compositionally biased region" description="Polar residues" evidence="1">
    <location>
        <begin position="239"/>
        <end position="254"/>
    </location>
</feature>
<feature type="compositionally biased region" description="Polar residues" evidence="1">
    <location>
        <begin position="53"/>
        <end position="62"/>
    </location>
</feature>
<reference evidence="3" key="2">
    <citation type="submission" date="2023-05" db="EMBL/GenBank/DDBJ databases">
        <authorList>
            <consortium name="Lawrence Berkeley National Laboratory"/>
            <person name="Steindorff A."/>
            <person name="Hensen N."/>
            <person name="Bonometti L."/>
            <person name="Westerberg I."/>
            <person name="Brannstrom I.O."/>
            <person name="Guillou S."/>
            <person name="Cros-Aarteil S."/>
            <person name="Calhoun S."/>
            <person name="Haridas S."/>
            <person name="Kuo A."/>
            <person name="Mondo S."/>
            <person name="Pangilinan J."/>
            <person name="Riley R."/>
            <person name="Labutti K."/>
            <person name="Andreopoulos B."/>
            <person name="Lipzen A."/>
            <person name="Chen C."/>
            <person name="Yanf M."/>
            <person name="Daum C."/>
            <person name="Ng V."/>
            <person name="Clum A."/>
            <person name="Ohm R."/>
            <person name="Martin F."/>
            <person name="Silar P."/>
            <person name="Natvig D."/>
            <person name="Lalanne C."/>
            <person name="Gautier V."/>
            <person name="Ament-Velasquez S.L."/>
            <person name="Kruys A."/>
            <person name="Hutchinson M.I."/>
            <person name="Powell A.J."/>
            <person name="Barry K."/>
            <person name="Miller A.N."/>
            <person name="Grigoriev I.V."/>
            <person name="Debuchy R."/>
            <person name="Gladieux P."/>
            <person name="Thoren M.H."/>
            <person name="Johannesson H."/>
        </authorList>
    </citation>
    <scope>NUCLEOTIDE SEQUENCE</scope>
    <source>
        <strain evidence="3">CBS 103.79</strain>
    </source>
</reference>
<feature type="compositionally biased region" description="Polar residues" evidence="1">
    <location>
        <begin position="307"/>
        <end position="318"/>
    </location>
</feature>
<dbReference type="EMBL" id="MU855329">
    <property type="protein sequence ID" value="KAK3906345.1"/>
    <property type="molecule type" value="Genomic_DNA"/>
</dbReference>
<feature type="compositionally biased region" description="Low complexity" evidence="1">
    <location>
        <begin position="19"/>
        <end position="33"/>
    </location>
</feature>